<dbReference type="SUPFAM" id="SSF82866">
    <property type="entry name" value="Multidrug efflux transporter AcrB transmembrane domain"/>
    <property type="match status" value="2"/>
</dbReference>
<dbReference type="Gene3D" id="3.30.2090.10">
    <property type="entry name" value="Multidrug efflux transporter AcrB TolC docking domain, DN and DC subdomains"/>
    <property type="match status" value="2"/>
</dbReference>
<feature type="transmembrane region" description="Helical" evidence="1">
    <location>
        <begin position="458"/>
        <end position="477"/>
    </location>
</feature>
<dbReference type="Gene3D" id="1.20.1640.10">
    <property type="entry name" value="Multidrug efflux transporter AcrB transmembrane domain"/>
    <property type="match status" value="2"/>
</dbReference>
<evidence type="ECO:0000313" key="3">
    <source>
        <dbReference type="Proteomes" id="UP000199400"/>
    </source>
</evidence>
<feature type="transmembrane region" description="Helical" evidence="1">
    <location>
        <begin position="431"/>
        <end position="452"/>
    </location>
</feature>
<keyword evidence="1" id="KW-0472">Membrane</keyword>
<dbReference type="SUPFAM" id="SSF82693">
    <property type="entry name" value="Multidrug efflux transporter AcrB pore domain, PN1, PN2, PC1 and PC2 subdomains"/>
    <property type="match status" value="2"/>
</dbReference>
<sequence length="1060" mass="113514">MWIVRLALRRPYTFVVMALMLLLSGLWVVRQTPTDVLPDVDIPVISVVWTYTGLPAQQIEQQVTLFSEQSLAGNVADIQSIQSDSFDGVSVIRLFLQPDADVAVAMAQATAVSQTIVRRMPPGIVPPIILRYTASSVPILQLAFSSDTLSEAEIYDHVNQRVRTMLSVVRGTRFPLPAGGKQRQITVDLDPAALRAHGVSPAEVSQTIAAQNLTLPTGAAKIAEREYRISLNSSPEAIAALNDIPLTGAAGRQLFVRDVAHVHDGYAIQTNIARRDGRRSVVLSVMKTGDASTTEVAERVKALVPVIRAAAPEGLEVELLSDQSTFVTRAIDGLLVEGVIAMGLTAAMILLFLGSVRATVLVAINIPLAVIIALLCLRALGATINVMTLGGLALAVGILVDDATVEIENIHRNLAMGKRLTRAILDGAQQIAVPAFVASLCISIVFVSVVFLEGPARFIFLPMGMAVAFAVMASYLLSRTLVPTLAQYLLAEHEHHAPRRGLFARLHCGFEASFERLRARYVGLLAWALGRPRTVATLFALVVAATAALTPFVGRDFFPQVDAGQVRLHVTAPPGTRIEETERWFSRVEDRIRELVPADQRESILDFIGMPSGYTLAITDSSNVGSSDGEILLTLAHERTLATADIVRELREVLPREFPELSFYFQPADIVTQILNFGLPSPIDVQVSGAQRDATLAAARSLEAELRAVPGVVDVHLHQIVAAPRLHVEVDRQRAHEAGLSERDVAANLLLMVSSSTQVSPTFWTDPKSNFAYPVAIQVPEHRVDSLAALQGLSLPTAAGEQKLLVDVADFRRATTPVFVSHMNVQPTYNVRADVQDSDLGSAVAQIEAIVQKHRESLPPGATIAVRGQAESMQVGFARLGVGLGFAALLVYALMVINFQSWKLPFIILMALPGAAVGIVFTLFATGTTFSIPSLMGAVMSIGVATANSILVVSFANELRPQGLSAAEAALTAGSVRLRPVLMTATAMFIGMLPMSLGLGEGGEQNAALGRAVMGGLAGATLATLGFVPVVYSVLAKRWRAPTIDPDLAEPGDFDAKESA</sequence>
<feature type="transmembrane region" description="Helical" evidence="1">
    <location>
        <begin position="932"/>
        <end position="956"/>
    </location>
</feature>
<feature type="transmembrane region" description="Helical" evidence="1">
    <location>
        <begin position="1012"/>
        <end position="1035"/>
    </location>
</feature>
<dbReference type="Gene3D" id="3.30.70.1430">
    <property type="entry name" value="Multidrug efflux transporter AcrB pore domain"/>
    <property type="match status" value="2"/>
</dbReference>
<keyword evidence="1" id="KW-0812">Transmembrane</keyword>
<dbReference type="SUPFAM" id="SSF82714">
    <property type="entry name" value="Multidrug efflux transporter AcrB TolC docking domain, DN and DC subdomains"/>
    <property type="match status" value="2"/>
</dbReference>
<dbReference type="InterPro" id="IPR001036">
    <property type="entry name" value="Acrflvin-R"/>
</dbReference>
<feature type="transmembrane region" description="Helical" evidence="1">
    <location>
        <begin position="981"/>
        <end position="1000"/>
    </location>
</feature>
<dbReference type="Gene3D" id="3.30.70.1320">
    <property type="entry name" value="Multidrug efflux transporter AcrB pore domain like"/>
    <property type="match status" value="1"/>
</dbReference>
<evidence type="ECO:0000256" key="1">
    <source>
        <dbReference type="SAM" id="Phobius"/>
    </source>
</evidence>
<dbReference type="PANTHER" id="PTHR32063">
    <property type="match status" value="1"/>
</dbReference>
<dbReference type="InterPro" id="IPR027463">
    <property type="entry name" value="AcrB_DN_DC_subdom"/>
</dbReference>
<reference evidence="3" key="1">
    <citation type="submission" date="2016-10" db="EMBL/GenBank/DDBJ databases">
        <authorList>
            <person name="Varghese N."/>
            <person name="Submissions S."/>
        </authorList>
    </citation>
    <scope>NUCLEOTIDE SEQUENCE [LARGE SCALE GENOMIC DNA]</scope>
    <source>
        <strain evidence="3">ATCC 25963</strain>
    </source>
</reference>
<evidence type="ECO:0000313" key="2">
    <source>
        <dbReference type="EMBL" id="SFE67878.1"/>
    </source>
</evidence>
<dbReference type="PANTHER" id="PTHR32063:SF8">
    <property type="entry name" value="CATION EFFLUX PROTEIN"/>
    <property type="match status" value="1"/>
</dbReference>
<dbReference type="GO" id="GO:0042910">
    <property type="term" value="F:xenobiotic transmembrane transporter activity"/>
    <property type="evidence" value="ECO:0007669"/>
    <property type="project" value="TreeGrafter"/>
</dbReference>
<feature type="transmembrane region" description="Helical" evidence="1">
    <location>
        <begin position="334"/>
        <end position="353"/>
    </location>
</feature>
<dbReference type="EMBL" id="FOMX01000017">
    <property type="protein sequence ID" value="SFE67878.1"/>
    <property type="molecule type" value="Genomic_DNA"/>
</dbReference>
<accession>A0A1I2CI14</accession>
<organism evidence="2 3">
    <name type="scientific">Nannocystis exedens</name>
    <dbReference type="NCBI Taxonomy" id="54"/>
    <lineage>
        <taxon>Bacteria</taxon>
        <taxon>Pseudomonadati</taxon>
        <taxon>Myxococcota</taxon>
        <taxon>Polyangia</taxon>
        <taxon>Nannocystales</taxon>
        <taxon>Nannocystaceae</taxon>
        <taxon>Nannocystis</taxon>
    </lineage>
</organism>
<keyword evidence="1" id="KW-1133">Transmembrane helix</keyword>
<feature type="transmembrane region" description="Helical" evidence="1">
    <location>
        <begin position="360"/>
        <end position="380"/>
    </location>
</feature>
<gene>
    <name evidence="2" type="ORF">SAMN02745121_05151</name>
</gene>
<dbReference type="Gene3D" id="3.30.70.1440">
    <property type="entry name" value="Multidrug efflux transporter AcrB pore domain"/>
    <property type="match status" value="1"/>
</dbReference>
<dbReference type="RefSeq" id="WP_096326617.1">
    <property type="nucleotide sequence ID" value="NZ_FOMX01000017.1"/>
</dbReference>
<protein>
    <submittedName>
        <fullName evidence="2">Multidrug efflux pump subunit AcrB</fullName>
    </submittedName>
</protein>
<feature type="transmembrane region" description="Helical" evidence="1">
    <location>
        <begin position="12"/>
        <end position="29"/>
    </location>
</feature>
<dbReference type="OrthoDB" id="9759330at2"/>
<dbReference type="AlphaFoldDB" id="A0A1I2CI14"/>
<dbReference type="GO" id="GO:0005886">
    <property type="term" value="C:plasma membrane"/>
    <property type="evidence" value="ECO:0007669"/>
    <property type="project" value="TreeGrafter"/>
</dbReference>
<proteinExistence type="predicted"/>
<feature type="transmembrane region" description="Helical" evidence="1">
    <location>
        <begin position="877"/>
        <end position="897"/>
    </location>
</feature>
<keyword evidence="3" id="KW-1185">Reference proteome</keyword>
<dbReference type="STRING" id="54.SAMN02745121_05151"/>
<name>A0A1I2CI14_9BACT</name>
<dbReference type="Pfam" id="PF00873">
    <property type="entry name" value="ACR_tran"/>
    <property type="match status" value="1"/>
</dbReference>
<dbReference type="Proteomes" id="UP000199400">
    <property type="component" value="Unassembled WGS sequence"/>
</dbReference>
<feature type="transmembrane region" description="Helical" evidence="1">
    <location>
        <begin position="904"/>
        <end position="926"/>
    </location>
</feature>
<dbReference type="PRINTS" id="PR00702">
    <property type="entry name" value="ACRIFLAVINRP"/>
</dbReference>